<proteinExistence type="predicted"/>
<comment type="caution">
    <text evidence="1">The sequence shown here is derived from an EMBL/GenBank/DDBJ whole genome shotgun (WGS) entry which is preliminary data.</text>
</comment>
<sequence length="140" mass="15639">MASIHTPIPSLKLNDGNSIPMLSYGTGTAWYKQGDESKIDRTLVDSIKTAINLGYHHLDGAEVYKTEQELGMAIQESGVERSKLYVVTKVMTNVKDIEGAIQTSLKKLQTDHVDLYLIHSPFWAESDAELQQAWATMEKI</sequence>
<dbReference type="Proteomes" id="UP001186974">
    <property type="component" value="Unassembled WGS sequence"/>
</dbReference>
<name>A0ACC3DKV9_9PEZI</name>
<dbReference type="EMBL" id="JAWDJW010003058">
    <property type="protein sequence ID" value="KAK3077249.1"/>
    <property type="molecule type" value="Genomic_DNA"/>
</dbReference>
<evidence type="ECO:0000313" key="2">
    <source>
        <dbReference type="Proteomes" id="UP001186974"/>
    </source>
</evidence>
<accession>A0ACC3DKV9</accession>
<organism evidence="1 2">
    <name type="scientific">Coniosporium uncinatum</name>
    <dbReference type="NCBI Taxonomy" id="93489"/>
    <lineage>
        <taxon>Eukaryota</taxon>
        <taxon>Fungi</taxon>
        <taxon>Dikarya</taxon>
        <taxon>Ascomycota</taxon>
        <taxon>Pezizomycotina</taxon>
        <taxon>Dothideomycetes</taxon>
        <taxon>Dothideomycetes incertae sedis</taxon>
        <taxon>Coniosporium</taxon>
    </lineage>
</organism>
<evidence type="ECO:0000313" key="1">
    <source>
        <dbReference type="EMBL" id="KAK3077249.1"/>
    </source>
</evidence>
<keyword evidence="2" id="KW-1185">Reference proteome</keyword>
<reference evidence="1" key="1">
    <citation type="submission" date="2024-09" db="EMBL/GenBank/DDBJ databases">
        <title>Black Yeasts Isolated from many extreme environments.</title>
        <authorList>
            <person name="Coleine C."/>
            <person name="Stajich J.E."/>
            <person name="Selbmann L."/>
        </authorList>
    </citation>
    <scope>NUCLEOTIDE SEQUENCE</scope>
    <source>
        <strain evidence="1">CCFEE 5737</strain>
    </source>
</reference>
<protein>
    <submittedName>
        <fullName evidence="1">Uncharacterized protein</fullName>
    </submittedName>
</protein>
<gene>
    <name evidence="1" type="ORF">LTS18_010822</name>
</gene>
<feature type="non-terminal residue" evidence="1">
    <location>
        <position position="140"/>
    </location>
</feature>